<dbReference type="PANTHER" id="PTHR21625">
    <property type="entry name" value="NYD-SP28 PROTEIN"/>
    <property type="match status" value="1"/>
</dbReference>
<name>A0A0L0C5M1_LUCCU</name>
<dbReference type="AlphaFoldDB" id="A0A0L0C5M1"/>
<feature type="coiled-coil region" evidence="3">
    <location>
        <begin position="252"/>
        <end position="301"/>
    </location>
</feature>
<dbReference type="GO" id="GO:0003352">
    <property type="term" value="P:regulation of cilium movement"/>
    <property type="evidence" value="ECO:0007669"/>
    <property type="project" value="TreeGrafter"/>
</dbReference>
<dbReference type="EMBL" id="JRES01000890">
    <property type="protein sequence ID" value="KNC27536.1"/>
    <property type="molecule type" value="Genomic_DNA"/>
</dbReference>
<evidence type="ECO:0000259" key="4">
    <source>
        <dbReference type="Pfam" id="PF14772"/>
    </source>
</evidence>
<proteinExistence type="inferred from homology"/>
<dbReference type="Proteomes" id="UP000037069">
    <property type="component" value="Unassembled WGS sequence"/>
</dbReference>
<evidence type="ECO:0000256" key="1">
    <source>
        <dbReference type="ARBA" id="ARBA00009688"/>
    </source>
</evidence>
<reference evidence="6 7" key="1">
    <citation type="journal article" date="2015" name="Nat. Commun.">
        <title>Lucilia cuprina genome unlocks parasitic fly biology to underpin future interventions.</title>
        <authorList>
            <person name="Anstead C.A."/>
            <person name="Korhonen P.K."/>
            <person name="Young N.D."/>
            <person name="Hall R.S."/>
            <person name="Jex A.R."/>
            <person name="Murali S.C."/>
            <person name="Hughes D.S."/>
            <person name="Lee S.F."/>
            <person name="Perry T."/>
            <person name="Stroehlein A.J."/>
            <person name="Ansell B.R."/>
            <person name="Breugelmans B."/>
            <person name="Hofmann A."/>
            <person name="Qu J."/>
            <person name="Dugan S."/>
            <person name="Lee S.L."/>
            <person name="Chao H."/>
            <person name="Dinh H."/>
            <person name="Han Y."/>
            <person name="Doddapaneni H.V."/>
            <person name="Worley K.C."/>
            <person name="Muzny D.M."/>
            <person name="Ioannidis P."/>
            <person name="Waterhouse R.M."/>
            <person name="Zdobnov E.M."/>
            <person name="James P.J."/>
            <person name="Bagnall N.H."/>
            <person name="Kotze A.C."/>
            <person name="Gibbs R.A."/>
            <person name="Richards S."/>
            <person name="Batterham P."/>
            <person name="Gasser R.B."/>
        </authorList>
    </citation>
    <scope>NUCLEOTIDE SEQUENCE [LARGE SCALE GENOMIC DNA]</scope>
    <source>
        <strain evidence="6 7">LS</strain>
        <tissue evidence="6">Full body</tissue>
    </source>
</reference>
<dbReference type="Pfam" id="PF14775">
    <property type="entry name" value="NYD-SP28_assoc"/>
    <property type="match status" value="1"/>
</dbReference>
<dbReference type="GO" id="GO:0060285">
    <property type="term" value="P:cilium-dependent cell motility"/>
    <property type="evidence" value="ECO:0007669"/>
    <property type="project" value="TreeGrafter"/>
</dbReference>
<evidence type="ECO:0000313" key="6">
    <source>
        <dbReference type="EMBL" id="KNC27536.1"/>
    </source>
</evidence>
<dbReference type="InterPro" id="IPR039750">
    <property type="entry name" value="DRC1/DRC2"/>
</dbReference>
<dbReference type="GO" id="GO:0070286">
    <property type="term" value="P:axonemal dynein complex assembly"/>
    <property type="evidence" value="ECO:0007669"/>
    <property type="project" value="InterPro"/>
</dbReference>
<dbReference type="OMA" id="LDFMMAR"/>
<evidence type="ECO:0000313" key="7">
    <source>
        <dbReference type="Proteomes" id="UP000037069"/>
    </source>
</evidence>
<protein>
    <submittedName>
        <fullName evidence="6">Putative dynein regulatory complex protein 1</fullName>
    </submittedName>
</protein>
<feature type="domain" description="Dynein regulatory complex protein 1/2 N-terminal" evidence="4">
    <location>
        <begin position="93"/>
        <end position="193"/>
    </location>
</feature>
<dbReference type="STRING" id="7375.A0A0L0C5M1"/>
<comment type="caution">
    <text evidence="6">The sequence shown here is derived from an EMBL/GenBank/DDBJ whole genome shotgun (WGS) entry which is preliminary data.</text>
</comment>
<feature type="coiled-coil region" evidence="3">
    <location>
        <begin position="150"/>
        <end position="181"/>
    </location>
</feature>
<sequence length="688" mass="82213">MEVNTTEEKEENKDCEIPTEKNVWKELLSQTRNRSSKFDNRTQLVFDALREKLKKTTQTKDKTDIEIQLENSELHLEELIQFGNELVNNIKSANEQQELLQSQEKHAKDMELQANLRQEAEISLGQFEDINKKWLEMNNLKEPMAIYENMQKQRENISNLMASKDELIEQCQQELKRINQKYYFDQDKQSQDICFLVERIDQQIELLKRTYRTSIYDLQNTIDKEKQKILSVAQEKWNTVYEHLMVNEAQKMELVKEKQKFYEKELDNIRNKQEEITRNTRIRLEKDAEILELEIRKTRVNILMNSEKIDYNYQVLQKRNEENIIINNQQKRRVAKFNESIVVLKKKLTELKENNRLAMERLTLDIQKLHASINDLQIKAEHFRKNNRTKLAKVWNINFKEIKHLVTRVFEIDRILYEQQLARKWFPPDIDLDQYDYVKETQNYRKPNKMVMKQSQTIKPSTLLSCHKQLHDILHKISDRAGFLVEERLLEILKPYTDNEKCLVRIESIFSALNITDITVVESLVKYFEPYSWCPNCSSGLPVGSFKTLYSFKRHSEDETEEENNYQDKKSTNNLCTNHILCMEPTLVLTALNEFISKQVNMVGKSVDTRKLNKNPEVDLLQFDKSQITSYWQQFSSYMSKDQQNIWKSIEHGLNHYLEVLKKRQQMDNECVFLQKQNAELKHLLQKL</sequence>
<evidence type="ECO:0000259" key="5">
    <source>
        <dbReference type="Pfam" id="PF14775"/>
    </source>
</evidence>
<accession>A0A0L0C5M1</accession>
<dbReference type="Pfam" id="PF14772">
    <property type="entry name" value="NYD-SP28"/>
    <property type="match status" value="1"/>
</dbReference>
<dbReference type="OrthoDB" id="10260459at2759"/>
<evidence type="ECO:0000256" key="3">
    <source>
        <dbReference type="SAM" id="Coils"/>
    </source>
</evidence>
<evidence type="ECO:0000256" key="2">
    <source>
        <dbReference type="ARBA" id="ARBA00023054"/>
    </source>
</evidence>
<dbReference type="PANTHER" id="PTHR21625:SF1">
    <property type="entry name" value="DYNEIN REGULATORY COMPLEX PROTEIN 1"/>
    <property type="match status" value="1"/>
</dbReference>
<feature type="coiled-coil region" evidence="3">
    <location>
        <begin position="334"/>
        <end position="386"/>
    </location>
</feature>
<dbReference type="InterPro" id="IPR029440">
    <property type="entry name" value="DRC1_C"/>
</dbReference>
<keyword evidence="7" id="KW-1185">Reference proteome</keyword>
<gene>
    <name evidence="6" type="ORF">FF38_12306</name>
</gene>
<organism evidence="6 7">
    <name type="scientific">Lucilia cuprina</name>
    <name type="common">Green bottle fly</name>
    <name type="synonym">Australian sheep blowfly</name>
    <dbReference type="NCBI Taxonomy" id="7375"/>
    <lineage>
        <taxon>Eukaryota</taxon>
        <taxon>Metazoa</taxon>
        <taxon>Ecdysozoa</taxon>
        <taxon>Arthropoda</taxon>
        <taxon>Hexapoda</taxon>
        <taxon>Insecta</taxon>
        <taxon>Pterygota</taxon>
        <taxon>Neoptera</taxon>
        <taxon>Endopterygota</taxon>
        <taxon>Diptera</taxon>
        <taxon>Brachycera</taxon>
        <taxon>Muscomorpha</taxon>
        <taxon>Oestroidea</taxon>
        <taxon>Calliphoridae</taxon>
        <taxon>Luciliinae</taxon>
        <taxon>Lucilia</taxon>
    </lineage>
</organism>
<feature type="domain" description="Dynein regulatory complex protein 1 C-terminal" evidence="5">
    <location>
        <begin position="631"/>
        <end position="687"/>
    </location>
</feature>
<dbReference type="InterPro" id="IPR039505">
    <property type="entry name" value="DRC1/2_N"/>
</dbReference>
<comment type="similarity">
    <text evidence="1">Belongs to the DRC1 family.</text>
</comment>
<keyword evidence="2 3" id="KW-0175">Coiled coil</keyword>
<dbReference type="GO" id="GO:0005858">
    <property type="term" value="C:axonemal dynein complex"/>
    <property type="evidence" value="ECO:0007669"/>
    <property type="project" value="InterPro"/>
</dbReference>